<dbReference type="Gene3D" id="3.50.30.30">
    <property type="match status" value="1"/>
</dbReference>
<feature type="signal peptide" evidence="1">
    <location>
        <begin position="1"/>
        <end position="21"/>
    </location>
</feature>
<reference evidence="3 4" key="1">
    <citation type="submission" date="2019-12" db="EMBL/GenBank/DDBJ databases">
        <title>Genomic-based taxomic classification of the family Erythrobacteraceae.</title>
        <authorList>
            <person name="Xu L."/>
        </authorList>
    </citation>
    <scope>NUCLEOTIDE SEQUENCE [LARGE SCALE GENOMIC DNA]</scope>
    <source>
        <strain evidence="3 4">M0322</strain>
    </source>
</reference>
<evidence type="ECO:0000259" key="2">
    <source>
        <dbReference type="Pfam" id="PF04389"/>
    </source>
</evidence>
<feature type="chain" id="PRO_5032365733" evidence="1">
    <location>
        <begin position="22"/>
        <end position="531"/>
    </location>
</feature>
<accession>A0A844YYP5</accession>
<dbReference type="Pfam" id="PF04389">
    <property type="entry name" value="Peptidase_M28"/>
    <property type="match status" value="1"/>
</dbReference>
<proteinExistence type="predicted"/>
<gene>
    <name evidence="3" type="ORF">GRI99_13635</name>
</gene>
<keyword evidence="4" id="KW-1185">Reference proteome</keyword>
<dbReference type="AlphaFoldDB" id="A0A844YYP5"/>
<feature type="domain" description="Peptidase M28" evidence="2">
    <location>
        <begin position="287"/>
        <end position="499"/>
    </location>
</feature>
<evidence type="ECO:0000313" key="3">
    <source>
        <dbReference type="EMBL" id="MXO72669.1"/>
    </source>
</evidence>
<dbReference type="InterPro" id="IPR007484">
    <property type="entry name" value="Peptidase_M28"/>
</dbReference>
<dbReference type="GO" id="GO:0008235">
    <property type="term" value="F:metalloexopeptidase activity"/>
    <property type="evidence" value="ECO:0007669"/>
    <property type="project" value="InterPro"/>
</dbReference>
<comment type="caution">
    <text evidence="3">The sequence shown here is derived from an EMBL/GenBank/DDBJ whole genome shotgun (WGS) entry which is preliminary data.</text>
</comment>
<dbReference type="Gene3D" id="3.40.630.10">
    <property type="entry name" value="Zn peptidases"/>
    <property type="match status" value="2"/>
</dbReference>
<dbReference type="SUPFAM" id="SSF52025">
    <property type="entry name" value="PA domain"/>
    <property type="match status" value="1"/>
</dbReference>
<dbReference type="PANTHER" id="PTHR12147:SF26">
    <property type="entry name" value="PEPTIDASE M28 DOMAIN-CONTAINING PROTEIN"/>
    <property type="match status" value="1"/>
</dbReference>
<keyword evidence="1" id="KW-0732">Signal</keyword>
<dbReference type="RefSeq" id="WP_160772581.1">
    <property type="nucleotide sequence ID" value="NZ_WTYV01000005.1"/>
</dbReference>
<dbReference type="InterPro" id="IPR045175">
    <property type="entry name" value="M28_fam"/>
</dbReference>
<dbReference type="OrthoDB" id="9778250at2"/>
<dbReference type="EMBL" id="WTYV01000005">
    <property type="protein sequence ID" value="MXO72669.1"/>
    <property type="molecule type" value="Genomic_DNA"/>
</dbReference>
<dbReference type="PANTHER" id="PTHR12147">
    <property type="entry name" value="METALLOPEPTIDASE M28 FAMILY MEMBER"/>
    <property type="match status" value="1"/>
</dbReference>
<organism evidence="3 4">
    <name type="scientific">Alteraurantiacibacter buctensis</name>
    <dbReference type="NCBI Taxonomy" id="1503981"/>
    <lineage>
        <taxon>Bacteria</taxon>
        <taxon>Pseudomonadati</taxon>
        <taxon>Pseudomonadota</taxon>
        <taxon>Alphaproteobacteria</taxon>
        <taxon>Sphingomonadales</taxon>
        <taxon>Erythrobacteraceae</taxon>
        <taxon>Alteraurantiacibacter</taxon>
    </lineage>
</organism>
<dbReference type="InterPro" id="IPR046450">
    <property type="entry name" value="PA_dom_sf"/>
</dbReference>
<sequence>MNRLSAALCGVAFVFAAPLAAQEVDSAAIQRDVTILSHDNMEGREAGTRGHERAAGYVAGRMAAMGLRGGGDDGTYFQAVPLLRVERAQEGNAIAIDGLEQFRLGTDLTLAGSAMQESGSVEAELVFVGYGLDLPGRNDLDGVDLNRKIAVRAYGGPRNLSSDEAAHYRSSIAERVAARGAIGLLLVWTPQREGVQSWERVIEGANHSVGMTWVRPDGTPFSTSPGLLFSGSISAELGRALLAGHEFDYDDLVAAEQTDEALVPAFPLGRTARVSWASTFSRMDSPNVIGLIPGSDPDLADEYLVLTAHLDHEGIRPTDEEGDDEIYNGAMDNAVGVSSLLEVARLLSTAGTRRSVLVVALTAEEKGLIGSSYNAANPTVPAGQVVANVNLDMPIVTYPFADVVAMGAERSNLYPAVEAAVAGGGLTFSPDPAPEQGYYTRSDQYSYVRNGIPAVNLDLGWANGGEEAQKDFLANHYHRASDHADLVDFTALARFTAANFAIARDIANQAQRPAWNEGEFFGRIFPRTPGS</sequence>
<dbReference type="Proteomes" id="UP000466966">
    <property type="component" value="Unassembled WGS sequence"/>
</dbReference>
<evidence type="ECO:0000256" key="1">
    <source>
        <dbReference type="SAM" id="SignalP"/>
    </source>
</evidence>
<evidence type="ECO:0000313" key="4">
    <source>
        <dbReference type="Proteomes" id="UP000466966"/>
    </source>
</evidence>
<protein>
    <submittedName>
        <fullName evidence="3">M28 family peptidase</fullName>
    </submittedName>
</protein>
<dbReference type="GO" id="GO:0006508">
    <property type="term" value="P:proteolysis"/>
    <property type="evidence" value="ECO:0007669"/>
    <property type="project" value="InterPro"/>
</dbReference>
<name>A0A844YYP5_9SPHN</name>
<dbReference type="SUPFAM" id="SSF53187">
    <property type="entry name" value="Zn-dependent exopeptidases"/>
    <property type="match status" value="1"/>
</dbReference>